<feature type="compositionally biased region" description="Low complexity" evidence="1">
    <location>
        <begin position="13"/>
        <end position="30"/>
    </location>
</feature>
<proteinExistence type="predicted"/>
<feature type="region of interest" description="Disordered" evidence="1">
    <location>
        <begin position="64"/>
        <end position="107"/>
    </location>
</feature>
<accession>A0A8H7NN20</accession>
<name>A0A8H7NN20_BIOOC</name>
<organism evidence="2 3">
    <name type="scientific">Bionectria ochroleuca</name>
    <name type="common">Gliocladium roseum</name>
    <dbReference type="NCBI Taxonomy" id="29856"/>
    <lineage>
        <taxon>Eukaryota</taxon>
        <taxon>Fungi</taxon>
        <taxon>Dikarya</taxon>
        <taxon>Ascomycota</taxon>
        <taxon>Pezizomycotina</taxon>
        <taxon>Sordariomycetes</taxon>
        <taxon>Hypocreomycetidae</taxon>
        <taxon>Hypocreales</taxon>
        <taxon>Bionectriaceae</taxon>
        <taxon>Clonostachys</taxon>
    </lineage>
</organism>
<dbReference type="Proteomes" id="UP000616885">
    <property type="component" value="Unassembled WGS sequence"/>
</dbReference>
<feature type="compositionally biased region" description="Basic and acidic residues" evidence="1">
    <location>
        <begin position="95"/>
        <end position="107"/>
    </location>
</feature>
<evidence type="ECO:0000256" key="1">
    <source>
        <dbReference type="SAM" id="MobiDB-lite"/>
    </source>
</evidence>
<evidence type="ECO:0000313" key="3">
    <source>
        <dbReference type="Proteomes" id="UP000616885"/>
    </source>
</evidence>
<protein>
    <submittedName>
        <fullName evidence="2">Uncharacterized protein</fullName>
    </submittedName>
</protein>
<comment type="caution">
    <text evidence="2">The sequence shown here is derived from an EMBL/GenBank/DDBJ whole genome shotgun (WGS) entry which is preliminary data.</text>
</comment>
<sequence>MAMYSAVPPTPELAADPAPASPLSALRSQANQPSTGVDIDAWTISALQSLSVSPVARGTGTPLAIAIDSEHPKRSVGFTPRQHAQMYPGGPLAEGQHEEERRRAEGK</sequence>
<feature type="region of interest" description="Disordered" evidence="1">
    <location>
        <begin position="1"/>
        <end position="34"/>
    </location>
</feature>
<dbReference type="AlphaFoldDB" id="A0A8H7NN20"/>
<dbReference type="EMBL" id="JADCTT010000001">
    <property type="protein sequence ID" value="KAF9759219.1"/>
    <property type="molecule type" value="Genomic_DNA"/>
</dbReference>
<reference evidence="2" key="1">
    <citation type="submission" date="2020-10" db="EMBL/GenBank/DDBJ databases">
        <title>High-Quality Genome Resource of Clonostachys rosea strain S41 by Oxford Nanopore Long-Read Sequencing.</title>
        <authorList>
            <person name="Wang H."/>
        </authorList>
    </citation>
    <scope>NUCLEOTIDE SEQUENCE</scope>
    <source>
        <strain evidence="2">S41</strain>
    </source>
</reference>
<gene>
    <name evidence="2" type="ORF">IM811_000913</name>
</gene>
<evidence type="ECO:0000313" key="2">
    <source>
        <dbReference type="EMBL" id="KAF9759219.1"/>
    </source>
</evidence>